<feature type="compositionally biased region" description="Low complexity" evidence="8">
    <location>
        <begin position="1"/>
        <end position="32"/>
    </location>
</feature>
<dbReference type="PANTHER" id="PTHR46714:SF6">
    <property type="entry name" value="TRANSCRIPTIONAL ACTIVATOR HAC1"/>
    <property type="match status" value="1"/>
</dbReference>
<dbReference type="InterPro" id="IPR044280">
    <property type="entry name" value="Hac1/HY5"/>
</dbReference>
<dbReference type="GO" id="GO:0005634">
    <property type="term" value="C:nucleus"/>
    <property type="evidence" value="ECO:0007669"/>
    <property type="project" value="UniProtKB-SubCell"/>
</dbReference>
<dbReference type="PROSITE" id="PS00036">
    <property type="entry name" value="BZIP_BASIC"/>
    <property type="match status" value="1"/>
</dbReference>
<name>A0A8E2EKW7_9PEZI</name>
<evidence type="ECO:0000256" key="7">
    <source>
        <dbReference type="ARBA" id="ARBA00023242"/>
    </source>
</evidence>
<feature type="compositionally biased region" description="Basic and acidic residues" evidence="8">
    <location>
        <begin position="60"/>
        <end position="70"/>
    </location>
</feature>
<evidence type="ECO:0000256" key="2">
    <source>
        <dbReference type="ARBA" id="ARBA00007163"/>
    </source>
</evidence>
<dbReference type="AlphaFoldDB" id="A0A8E2EKW7"/>
<evidence type="ECO:0000256" key="5">
    <source>
        <dbReference type="ARBA" id="ARBA00023163"/>
    </source>
</evidence>
<keyword evidence="5" id="KW-0804">Transcription</keyword>
<dbReference type="SUPFAM" id="SSF57959">
    <property type="entry name" value="Leucine zipper domain"/>
    <property type="match status" value="1"/>
</dbReference>
<dbReference type="InterPro" id="IPR046347">
    <property type="entry name" value="bZIP_sf"/>
</dbReference>
<dbReference type="GO" id="GO:0006986">
    <property type="term" value="P:response to unfolded protein"/>
    <property type="evidence" value="ECO:0007669"/>
    <property type="project" value="UniProtKB-KW"/>
</dbReference>
<dbReference type="Gene3D" id="1.20.5.170">
    <property type="match status" value="1"/>
</dbReference>
<dbReference type="Proteomes" id="UP000250266">
    <property type="component" value="Unassembled WGS sequence"/>
</dbReference>
<dbReference type="GO" id="GO:0003677">
    <property type="term" value="F:DNA binding"/>
    <property type="evidence" value="ECO:0007669"/>
    <property type="project" value="UniProtKB-KW"/>
</dbReference>
<organism evidence="10 11">
    <name type="scientific">Lepidopterella palustris CBS 459.81</name>
    <dbReference type="NCBI Taxonomy" id="1314670"/>
    <lineage>
        <taxon>Eukaryota</taxon>
        <taxon>Fungi</taxon>
        <taxon>Dikarya</taxon>
        <taxon>Ascomycota</taxon>
        <taxon>Pezizomycotina</taxon>
        <taxon>Dothideomycetes</taxon>
        <taxon>Pleosporomycetidae</taxon>
        <taxon>Mytilinidiales</taxon>
        <taxon>Argynnaceae</taxon>
        <taxon>Lepidopterella</taxon>
    </lineage>
</organism>
<keyword evidence="6" id="KW-0834">Unfolded protein response</keyword>
<feature type="region of interest" description="Disordered" evidence="8">
    <location>
        <begin position="316"/>
        <end position="338"/>
    </location>
</feature>
<evidence type="ECO:0000256" key="8">
    <source>
        <dbReference type="SAM" id="MobiDB-lite"/>
    </source>
</evidence>
<sequence length="387" mass="44403">MEDLNSLSMSMSMSRGSPTPETTISSTSSNETKAAAKKRKSWGQVLPEPKTNLPPRKRAKTEDEKEQRRIERVKRNRLAAHNSRERKRQEVEQLQSEKEEMERKMKAMRDQMERMAAELRAYRARHPNETQSLDSTVSTSIEDVDLLQSETICPRQTSWPSPESMDSMDTPRDDSCQPSTPAYSETNVTEPDQTRYPAAILCDLQCQSASKRLSTTSQSTFQLSMAFLILFNLQISLMRSLSTIISTSANSLTRPSLSWWTPRRTSSTRHSSRRTPSPTHMAFVTNLVRNTSICRQTQAQQILLATRLASQLKFSTRTASRPDGLGGKPALERDERRRLARRQRLRLSRSSNRQGNLSLKQEIKWSCAEMVNFTRNPHGRRKYHKRL</sequence>
<evidence type="ECO:0000256" key="1">
    <source>
        <dbReference type="ARBA" id="ARBA00004123"/>
    </source>
</evidence>
<keyword evidence="3" id="KW-0805">Transcription regulation</keyword>
<evidence type="ECO:0000313" key="11">
    <source>
        <dbReference type="Proteomes" id="UP000250266"/>
    </source>
</evidence>
<dbReference type="PROSITE" id="PS50217">
    <property type="entry name" value="BZIP"/>
    <property type="match status" value="1"/>
</dbReference>
<dbReference type="EMBL" id="KV744813">
    <property type="protein sequence ID" value="OCK85824.1"/>
    <property type="molecule type" value="Genomic_DNA"/>
</dbReference>
<dbReference type="OrthoDB" id="674948at2759"/>
<keyword evidence="11" id="KW-1185">Reference proteome</keyword>
<feature type="region of interest" description="Disordered" evidence="8">
    <location>
        <begin position="1"/>
        <end position="100"/>
    </location>
</feature>
<dbReference type="PANTHER" id="PTHR46714">
    <property type="entry name" value="TRANSCRIPTIONAL ACTIVATOR HAC1"/>
    <property type="match status" value="1"/>
</dbReference>
<reference evidence="10 11" key="1">
    <citation type="journal article" date="2016" name="Nat. Commun.">
        <title>Ectomycorrhizal ecology is imprinted in the genome of the dominant symbiotic fungus Cenococcum geophilum.</title>
        <authorList>
            <consortium name="DOE Joint Genome Institute"/>
            <person name="Peter M."/>
            <person name="Kohler A."/>
            <person name="Ohm R.A."/>
            <person name="Kuo A."/>
            <person name="Krutzmann J."/>
            <person name="Morin E."/>
            <person name="Arend M."/>
            <person name="Barry K.W."/>
            <person name="Binder M."/>
            <person name="Choi C."/>
            <person name="Clum A."/>
            <person name="Copeland A."/>
            <person name="Grisel N."/>
            <person name="Haridas S."/>
            <person name="Kipfer T."/>
            <person name="LaButti K."/>
            <person name="Lindquist E."/>
            <person name="Lipzen A."/>
            <person name="Maire R."/>
            <person name="Meier B."/>
            <person name="Mihaltcheva S."/>
            <person name="Molinier V."/>
            <person name="Murat C."/>
            <person name="Poggeler S."/>
            <person name="Quandt C.A."/>
            <person name="Sperisen C."/>
            <person name="Tritt A."/>
            <person name="Tisserant E."/>
            <person name="Crous P.W."/>
            <person name="Henrissat B."/>
            <person name="Nehls U."/>
            <person name="Egli S."/>
            <person name="Spatafora J.W."/>
            <person name="Grigoriev I.V."/>
            <person name="Martin F.M."/>
        </authorList>
    </citation>
    <scope>NUCLEOTIDE SEQUENCE [LARGE SCALE GENOMIC DNA]</scope>
    <source>
        <strain evidence="10 11">CBS 459.81</strain>
    </source>
</reference>
<feature type="compositionally biased region" description="Basic and acidic residues" evidence="8">
    <location>
        <begin position="87"/>
        <end position="100"/>
    </location>
</feature>
<evidence type="ECO:0000256" key="4">
    <source>
        <dbReference type="ARBA" id="ARBA00023125"/>
    </source>
</evidence>
<comment type="subcellular location">
    <subcellularLocation>
        <location evidence="1">Nucleus</location>
    </subcellularLocation>
</comment>
<evidence type="ECO:0000313" key="10">
    <source>
        <dbReference type="EMBL" id="OCK85824.1"/>
    </source>
</evidence>
<comment type="similarity">
    <text evidence="2">Belongs to the bZIP family.</text>
</comment>
<proteinExistence type="inferred from homology"/>
<accession>A0A8E2EKW7</accession>
<feature type="domain" description="BZIP" evidence="9">
    <location>
        <begin position="66"/>
        <end position="123"/>
    </location>
</feature>
<protein>
    <recommendedName>
        <fullName evidence="9">BZIP domain-containing protein</fullName>
    </recommendedName>
</protein>
<feature type="region of interest" description="Disordered" evidence="8">
    <location>
        <begin position="151"/>
        <end position="191"/>
    </location>
</feature>
<evidence type="ECO:0000259" key="9">
    <source>
        <dbReference type="PROSITE" id="PS50217"/>
    </source>
</evidence>
<dbReference type="GO" id="GO:0045944">
    <property type="term" value="P:positive regulation of transcription by RNA polymerase II"/>
    <property type="evidence" value="ECO:0007669"/>
    <property type="project" value="InterPro"/>
</dbReference>
<keyword evidence="4" id="KW-0238">DNA-binding</keyword>
<gene>
    <name evidence="10" type="ORF">K432DRAFT_377334</name>
</gene>
<feature type="region of interest" description="Disordered" evidence="8">
    <location>
        <begin position="259"/>
        <end position="278"/>
    </location>
</feature>
<feature type="compositionally biased region" description="Polar residues" evidence="8">
    <location>
        <begin position="176"/>
        <end position="191"/>
    </location>
</feature>
<evidence type="ECO:0000256" key="6">
    <source>
        <dbReference type="ARBA" id="ARBA00023230"/>
    </source>
</evidence>
<feature type="compositionally biased region" description="Polar residues" evidence="8">
    <location>
        <begin position="151"/>
        <end position="161"/>
    </location>
</feature>
<dbReference type="InterPro" id="IPR004827">
    <property type="entry name" value="bZIP"/>
</dbReference>
<dbReference type="GO" id="GO:0000981">
    <property type="term" value="F:DNA-binding transcription factor activity, RNA polymerase II-specific"/>
    <property type="evidence" value="ECO:0007669"/>
    <property type="project" value="InterPro"/>
</dbReference>
<evidence type="ECO:0000256" key="3">
    <source>
        <dbReference type="ARBA" id="ARBA00023015"/>
    </source>
</evidence>
<keyword evidence="7" id="KW-0539">Nucleus</keyword>